<dbReference type="InterPro" id="IPR009056">
    <property type="entry name" value="Cyt_c-like_dom"/>
</dbReference>
<dbReference type="InterPro" id="IPR036909">
    <property type="entry name" value="Cyt_c-like_dom_sf"/>
</dbReference>
<gene>
    <name evidence="2" type="primary">nosC2</name>
    <name evidence="2" type="ORF">CIGN_1326</name>
</gene>
<evidence type="ECO:0000256" key="1">
    <source>
        <dbReference type="SAM" id="MobiDB-lite"/>
    </source>
</evidence>
<keyword evidence="3" id="KW-1185">Reference proteome</keyword>
<feature type="region of interest" description="Disordered" evidence="1">
    <location>
        <begin position="31"/>
        <end position="58"/>
    </location>
</feature>
<dbReference type="EMBL" id="CP018788">
    <property type="protein sequence ID" value="ARQ99581.1"/>
    <property type="molecule type" value="Genomic_DNA"/>
</dbReference>
<dbReference type="AlphaFoldDB" id="A0A1X9STK2"/>
<reference evidence="2 3" key="1">
    <citation type="journal article" date="2017" name="Genome Biol. Evol.">
        <title>Comparative Genomic Analysis Identifies a Campylobacter Clade Deficient in Selenium Metabolism.</title>
        <authorList>
            <person name="Miller W.G."/>
            <person name="Yee E."/>
            <person name="Lopes B.S."/>
            <person name="Chapman M.H."/>
            <person name="Huynh S."/>
            <person name="Bono J.L."/>
            <person name="Parker C.T."/>
            <person name="Strachan N.J.C."/>
            <person name="Forbes K.J."/>
        </authorList>
    </citation>
    <scope>NUCLEOTIDE SEQUENCE [LARGE SCALE GENOMIC DNA]</scope>
    <source>
        <strain evidence="2 3">NCTC 13003</strain>
    </source>
</reference>
<dbReference type="Gene3D" id="1.10.760.10">
    <property type="entry name" value="Cytochrome c-like domain"/>
    <property type="match status" value="1"/>
</dbReference>
<dbReference type="STRING" id="1660064.CIGN_1326"/>
<dbReference type="SUPFAM" id="SSF46626">
    <property type="entry name" value="Cytochrome c"/>
    <property type="match status" value="1"/>
</dbReference>
<evidence type="ECO:0000313" key="3">
    <source>
        <dbReference type="Proteomes" id="UP000194309"/>
    </source>
</evidence>
<dbReference type="GO" id="GO:0020037">
    <property type="term" value="F:heme binding"/>
    <property type="evidence" value="ECO:0007669"/>
    <property type="project" value="InterPro"/>
</dbReference>
<name>A0A1X9STK2_9BACT</name>
<sequence>MNIGKVIALSLGGLIVVLMLFMLFSSDSSTQATQEPVKNEPKPVTQTTSNSSEFQTSDELNKIKELKQSVSLSSDGVSKIYLQSCAPCHAKDGSGILAPSIIGKSKEAILARLNEYKAGKIPNSLMEGLLDNVSDENLTILAEEISKFK</sequence>
<accession>A0A1X9STK2</accession>
<dbReference type="GO" id="GO:0009055">
    <property type="term" value="F:electron transfer activity"/>
    <property type="evidence" value="ECO:0007669"/>
    <property type="project" value="InterPro"/>
</dbReference>
<organism evidence="2 3">
    <name type="scientific">Campylobacter devanensis</name>
    <dbReference type="NCBI Taxonomy" id="3161138"/>
    <lineage>
        <taxon>Bacteria</taxon>
        <taxon>Pseudomonadati</taxon>
        <taxon>Campylobacterota</taxon>
        <taxon>Epsilonproteobacteria</taxon>
        <taxon>Campylobacterales</taxon>
        <taxon>Campylobacteraceae</taxon>
        <taxon>Campylobacter</taxon>
    </lineage>
</organism>
<protein>
    <submittedName>
        <fullName evidence="2">Monoheme c-type cytochrome</fullName>
    </submittedName>
</protein>
<feature type="compositionally biased region" description="Polar residues" evidence="1">
    <location>
        <begin position="44"/>
        <end position="58"/>
    </location>
</feature>
<proteinExistence type="predicted"/>
<evidence type="ECO:0000313" key="2">
    <source>
        <dbReference type="EMBL" id="ARQ99581.1"/>
    </source>
</evidence>
<dbReference type="PROSITE" id="PS51007">
    <property type="entry name" value="CYTC"/>
    <property type="match status" value="1"/>
</dbReference>
<accession>A0A381DBF3</accession>
<dbReference type="KEGG" id="cdev:CIGN_1326"/>
<dbReference type="Proteomes" id="UP000194309">
    <property type="component" value="Chromosome"/>
</dbReference>